<evidence type="ECO:0000313" key="2">
    <source>
        <dbReference type="Proteomes" id="UP000000311"/>
    </source>
</evidence>
<protein>
    <submittedName>
        <fullName evidence="1">Uncharacterized protein</fullName>
    </submittedName>
</protein>
<name>E2A2C2_CAMFO</name>
<dbReference type="InParanoid" id="E2A2C2"/>
<dbReference type="AlphaFoldDB" id="E2A2C2"/>
<accession>E2A2C2</accession>
<gene>
    <name evidence="1" type="ORF">EAG_06374</name>
</gene>
<reference evidence="1 2" key="1">
    <citation type="journal article" date="2010" name="Science">
        <title>Genomic comparison of the ants Camponotus floridanus and Harpegnathos saltator.</title>
        <authorList>
            <person name="Bonasio R."/>
            <person name="Zhang G."/>
            <person name="Ye C."/>
            <person name="Mutti N.S."/>
            <person name="Fang X."/>
            <person name="Qin N."/>
            <person name="Donahue G."/>
            <person name="Yang P."/>
            <person name="Li Q."/>
            <person name="Li C."/>
            <person name="Zhang P."/>
            <person name="Huang Z."/>
            <person name="Berger S.L."/>
            <person name="Reinberg D."/>
            <person name="Wang J."/>
            <person name="Liebig J."/>
        </authorList>
    </citation>
    <scope>NUCLEOTIDE SEQUENCE [LARGE SCALE GENOMIC DNA]</scope>
    <source>
        <strain evidence="2">C129</strain>
    </source>
</reference>
<keyword evidence="2" id="KW-1185">Reference proteome</keyword>
<organism evidence="2">
    <name type="scientific">Camponotus floridanus</name>
    <name type="common">Florida carpenter ant</name>
    <dbReference type="NCBI Taxonomy" id="104421"/>
    <lineage>
        <taxon>Eukaryota</taxon>
        <taxon>Metazoa</taxon>
        <taxon>Ecdysozoa</taxon>
        <taxon>Arthropoda</taxon>
        <taxon>Hexapoda</taxon>
        <taxon>Insecta</taxon>
        <taxon>Pterygota</taxon>
        <taxon>Neoptera</taxon>
        <taxon>Endopterygota</taxon>
        <taxon>Hymenoptera</taxon>
        <taxon>Apocrita</taxon>
        <taxon>Aculeata</taxon>
        <taxon>Formicoidea</taxon>
        <taxon>Formicidae</taxon>
        <taxon>Formicinae</taxon>
        <taxon>Camponotus</taxon>
    </lineage>
</organism>
<dbReference type="EMBL" id="GL436034">
    <property type="protein sequence ID" value="EFN72413.1"/>
    <property type="molecule type" value="Genomic_DNA"/>
</dbReference>
<evidence type="ECO:0000313" key="1">
    <source>
        <dbReference type="EMBL" id="EFN72413.1"/>
    </source>
</evidence>
<proteinExistence type="predicted"/>
<sequence>MMVKISSSTGNQIRLGFLNGKKRARKSDKGNKLRGFRRLVALKLELQEIVENTLILILVQFPGVKCELRVTEAFKSALFSPLLEEMSVERENIVYQRYLFIEFDRTQDSGGLMDKHYGSKIQCRLKYDLGWENDNAVRYNATLRKISSKPESTLLSLLQCSLSFSYCSLSLITYIIPNSSPNRRNSTPTRSILILADEPLNKLATSIVIKMDFEETQTHHLMERCLNYFEEQAEGKDDKQERQCNIYFLNKSHLENISHLRCVYPCNPHVESQLDRTVELDGCKYPSYNVQSQLDSRDSLTDLWKGTLG</sequence>
<dbReference type="Proteomes" id="UP000000311">
    <property type="component" value="Unassembled WGS sequence"/>
</dbReference>